<sequence length="368" mass="40010">MHTKELLKVLERADSLEPTECESTLIKLTREAVVGAAVAGSAASAADATAAAEDRLWPLQTYWQAADDKGRVSSAQELVRWAFGEQERWQEPGALVQSLALLSLCGRLLGTAAADLCAESSASNGRMECETECTTLSENTEALRWMTLLLHRLDVLSLPTGIRATGDAAPIDLTLVAAACVREAAGRIRTRLTERPLGPRVLSTVSTIAPSTTTTTASLSPTETDAAIDALHGEYTLRRQLLVQRLLVSVDAFRQSQRARVQSGAYDAGRIERRLQARVPWPRFDLYDVWVARHPPPAIPGSQRVLIASEADAVKRILVGAMPDRGGRITARAEITNGSAVGARLPHATAADNSFKRRRRERGSRHRR</sequence>
<feature type="compositionally biased region" description="Basic residues" evidence="2">
    <location>
        <begin position="356"/>
        <end position="368"/>
    </location>
</feature>
<gene>
    <name evidence="3" type="ORF">CDCA_CDCA02G0561</name>
</gene>
<dbReference type="AlphaFoldDB" id="A0AAV9IR38"/>
<reference evidence="3 4" key="1">
    <citation type="submission" date="2022-07" db="EMBL/GenBank/DDBJ databases">
        <title>Genome-wide signatures of adaptation to extreme environments.</title>
        <authorList>
            <person name="Cho C.H."/>
            <person name="Yoon H.S."/>
        </authorList>
    </citation>
    <scope>NUCLEOTIDE SEQUENCE [LARGE SCALE GENOMIC DNA]</scope>
    <source>
        <strain evidence="3 4">DBV 063 E5</strain>
    </source>
</reference>
<evidence type="ECO:0000313" key="4">
    <source>
        <dbReference type="Proteomes" id="UP001301350"/>
    </source>
</evidence>
<comment type="similarity">
    <text evidence="1">Belongs to the FAM98 family.</text>
</comment>
<dbReference type="Proteomes" id="UP001301350">
    <property type="component" value="Unassembled WGS sequence"/>
</dbReference>
<proteinExistence type="inferred from homology"/>
<comment type="caution">
    <text evidence="3">The sequence shown here is derived from an EMBL/GenBank/DDBJ whole genome shotgun (WGS) entry which is preliminary data.</text>
</comment>
<keyword evidence="4" id="KW-1185">Reference proteome</keyword>
<feature type="region of interest" description="Disordered" evidence="2">
    <location>
        <begin position="340"/>
        <end position="368"/>
    </location>
</feature>
<name>A0AAV9IR38_CYACA</name>
<protein>
    <submittedName>
        <fullName evidence="3">Uncharacterized protein</fullName>
    </submittedName>
</protein>
<evidence type="ECO:0000256" key="2">
    <source>
        <dbReference type="SAM" id="MobiDB-lite"/>
    </source>
</evidence>
<accession>A0AAV9IR38</accession>
<organism evidence="3 4">
    <name type="scientific">Cyanidium caldarium</name>
    <name type="common">Red alga</name>
    <dbReference type="NCBI Taxonomy" id="2771"/>
    <lineage>
        <taxon>Eukaryota</taxon>
        <taxon>Rhodophyta</taxon>
        <taxon>Bangiophyceae</taxon>
        <taxon>Cyanidiales</taxon>
        <taxon>Cyanidiaceae</taxon>
        <taxon>Cyanidium</taxon>
    </lineage>
</organism>
<evidence type="ECO:0000313" key="3">
    <source>
        <dbReference type="EMBL" id="KAK4534536.1"/>
    </source>
</evidence>
<dbReference type="InterPro" id="IPR018797">
    <property type="entry name" value="FAM98"/>
</dbReference>
<evidence type="ECO:0000256" key="1">
    <source>
        <dbReference type="ARBA" id="ARBA00007218"/>
    </source>
</evidence>
<dbReference type="EMBL" id="JANCYW010000002">
    <property type="protein sequence ID" value="KAK4534536.1"/>
    <property type="molecule type" value="Genomic_DNA"/>
</dbReference>
<dbReference type="Pfam" id="PF10239">
    <property type="entry name" value="DUF2465"/>
    <property type="match status" value="1"/>
</dbReference>